<name>V5II89_IXORI</name>
<organism evidence="2">
    <name type="scientific">Ixodes ricinus</name>
    <name type="common">Common tick</name>
    <name type="synonym">Acarus ricinus</name>
    <dbReference type="NCBI Taxonomy" id="34613"/>
    <lineage>
        <taxon>Eukaryota</taxon>
        <taxon>Metazoa</taxon>
        <taxon>Ecdysozoa</taxon>
        <taxon>Arthropoda</taxon>
        <taxon>Chelicerata</taxon>
        <taxon>Arachnida</taxon>
        <taxon>Acari</taxon>
        <taxon>Parasitiformes</taxon>
        <taxon>Ixodida</taxon>
        <taxon>Ixodoidea</taxon>
        <taxon>Ixodidae</taxon>
        <taxon>Ixodinae</taxon>
        <taxon>Ixodes</taxon>
    </lineage>
</organism>
<dbReference type="InterPro" id="IPR031521">
    <property type="entry name" value="DUF4695"/>
</dbReference>
<dbReference type="EMBL" id="GANP01003607">
    <property type="protein sequence ID" value="JAB80861.1"/>
    <property type="molecule type" value="mRNA"/>
</dbReference>
<feature type="compositionally biased region" description="Low complexity" evidence="1">
    <location>
        <begin position="133"/>
        <end position="149"/>
    </location>
</feature>
<proteinExistence type="evidence at transcript level"/>
<reference evidence="2" key="1">
    <citation type="journal article" date="2015" name="Sci. Rep.">
        <title>Tissue- and time-dependent transcription in Ixodes ricinus salivary glands and midguts when blood feeding on the vertebrate host.</title>
        <authorList>
            <person name="Kotsyfakis M."/>
            <person name="Schwarz A."/>
            <person name="Erhart J."/>
            <person name="Ribeiro J.M."/>
        </authorList>
    </citation>
    <scope>NUCLEOTIDE SEQUENCE</scope>
    <source>
        <tissue evidence="2">Salivary gland and midgut</tissue>
    </source>
</reference>
<dbReference type="Pfam" id="PF15766">
    <property type="entry name" value="DUF4695"/>
    <property type="match status" value="1"/>
</dbReference>
<dbReference type="AlphaFoldDB" id="V5II89"/>
<dbReference type="PANTHER" id="PTHR40250">
    <property type="entry name" value="CHROMOSOME 11 OPEN READING FRAME 96"/>
    <property type="match status" value="1"/>
</dbReference>
<sequence>MSDSAKVRKDMDTTYPEPLSVLRKYALGPEYPQSFFKRQQKKNVRRGSRFRTQPVTFDEIKEVDEDAASPDAVETPGAELASSMSHGDIRAGFLDFAKKRQASRRREAAVVDQKRQEQEMLQQQQQQEHHQQQLEQKASSATGASGTATDQLREASSDFFTWLGKARQGSI</sequence>
<feature type="region of interest" description="Disordered" evidence="1">
    <location>
        <begin position="104"/>
        <end position="152"/>
    </location>
</feature>
<evidence type="ECO:0000256" key="1">
    <source>
        <dbReference type="SAM" id="MobiDB-lite"/>
    </source>
</evidence>
<evidence type="ECO:0000313" key="2">
    <source>
        <dbReference type="EMBL" id="JAB80861.1"/>
    </source>
</evidence>
<accession>V5II89</accession>
<feature type="region of interest" description="Disordered" evidence="1">
    <location>
        <begin position="55"/>
        <end position="86"/>
    </location>
</feature>
<feature type="compositionally biased region" description="Basic and acidic residues" evidence="1">
    <location>
        <begin position="104"/>
        <end position="118"/>
    </location>
</feature>
<protein>
    <submittedName>
        <fullName evidence="2">Uncharacterized protein</fullName>
    </submittedName>
</protein>
<dbReference type="PANTHER" id="PTHR40250:SF1">
    <property type="entry name" value="SI:CH1073-281M9.1"/>
    <property type="match status" value="1"/>
</dbReference>